<feature type="compositionally biased region" description="Basic and acidic residues" evidence="1">
    <location>
        <begin position="117"/>
        <end position="127"/>
    </location>
</feature>
<feature type="compositionally biased region" description="Basic residues" evidence="1">
    <location>
        <begin position="102"/>
        <end position="116"/>
    </location>
</feature>
<dbReference type="Proteomes" id="UP000298652">
    <property type="component" value="Chromosome 5"/>
</dbReference>
<sequence length="188" mass="19745">MNLLLFPVAAAARGSNGPRSAAAAGDGVAAARVGVGLGAGAAVVVGRAPHGAGHVVPPQRAVAYVPVVLVLQHPARHGVAVGEAELLVLRRAHHPELPPEGRRRRHLARAGQRRQRQQQEERDQERARRSRHGGRGGRAEMGEWEGEEVALLLLGVEVGCALLWGSAAASGKEGMLLSLSLSLVRWGL</sequence>
<accession>A0A4U6UHE5</accession>
<dbReference type="Gramene" id="TKW14375">
    <property type="protein sequence ID" value="TKW14375"/>
    <property type="gene ID" value="SEVIR_5G163650v2"/>
</dbReference>
<proteinExistence type="predicted"/>
<feature type="region of interest" description="Disordered" evidence="1">
    <location>
        <begin position="96"/>
        <end position="140"/>
    </location>
</feature>
<reference evidence="2" key="1">
    <citation type="submission" date="2019-03" db="EMBL/GenBank/DDBJ databases">
        <title>WGS assembly of Setaria viridis.</title>
        <authorList>
            <person name="Huang P."/>
            <person name="Jenkins J."/>
            <person name="Grimwood J."/>
            <person name="Barry K."/>
            <person name="Healey A."/>
            <person name="Mamidi S."/>
            <person name="Sreedasyam A."/>
            <person name="Shu S."/>
            <person name="Feldman M."/>
            <person name="Wu J."/>
            <person name="Yu Y."/>
            <person name="Chen C."/>
            <person name="Johnson J."/>
            <person name="Rokhsar D."/>
            <person name="Baxter I."/>
            <person name="Schmutz J."/>
            <person name="Brutnell T."/>
            <person name="Kellogg E."/>
        </authorList>
    </citation>
    <scope>NUCLEOTIDE SEQUENCE [LARGE SCALE GENOMIC DNA]</scope>
</reference>
<evidence type="ECO:0000256" key="1">
    <source>
        <dbReference type="SAM" id="MobiDB-lite"/>
    </source>
</evidence>
<evidence type="ECO:0000313" key="3">
    <source>
        <dbReference type="Proteomes" id="UP000298652"/>
    </source>
</evidence>
<dbReference type="OMA" id="IRIHHRR"/>
<protein>
    <submittedName>
        <fullName evidence="2">Uncharacterized protein</fullName>
    </submittedName>
</protein>
<evidence type="ECO:0000313" key="2">
    <source>
        <dbReference type="EMBL" id="TKW14375.1"/>
    </source>
</evidence>
<organism evidence="2 3">
    <name type="scientific">Setaria viridis</name>
    <name type="common">Green bristlegrass</name>
    <name type="synonym">Setaria italica subsp. viridis</name>
    <dbReference type="NCBI Taxonomy" id="4556"/>
    <lineage>
        <taxon>Eukaryota</taxon>
        <taxon>Viridiplantae</taxon>
        <taxon>Streptophyta</taxon>
        <taxon>Embryophyta</taxon>
        <taxon>Tracheophyta</taxon>
        <taxon>Spermatophyta</taxon>
        <taxon>Magnoliopsida</taxon>
        <taxon>Liliopsida</taxon>
        <taxon>Poales</taxon>
        <taxon>Poaceae</taxon>
        <taxon>PACMAD clade</taxon>
        <taxon>Panicoideae</taxon>
        <taxon>Panicodae</taxon>
        <taxon>Paniceae</taxon>
        <taxon>Cenchrinae</taxon>
        <taxon>Setaria</taxon>
    </lineage>
</organism>
<gene>
    <name evidence="2" type="ORF">SEVIR_5G163650v2</name>
</gene>
<dbReference type="AlphaFoldDB" id="A0A4U6UHE5"/>
<name>A0A4U6UHE5_SETVI</name>
<dbReference type="EMBL" id="CM016556">
    <property type="protein sequence ID" value="TKW14375.1"/>
    <property type="molecule type" value="Genomic_DNA"/>
</dbReference>
<keyword evidence="3" id="KW-1185">Reference proteome</keyword>